<organism evidence="1 2">
    <name type="scientific">Candidatus Hakubella thermalkaliphila</name>
    <dbReference type="NCBI Taxonomy" id="2754717"/>
    <lineage>
        <taxon>Bacteria</taxon>
        <taxon>Bacillati</taxon>
        <taxon>Actinomycetota</taxon>
        <taxon>Actinomycetota incertae sedis</taxon>
        <taxon>Candidatus Hakubellales</taxon>
        <taxon>Candidatus Hakubellaceae</taxon>
        <taxon>Candidatus Hakubella</taxon>
    </lineage>
</organism>
<evidence type="ECO:0000313" key="2">
    <source>
        <dbReference type="Proteomes" id="UP000568877"/>
    </source>
</evidence>
<gene>
    <name evidence="1" type="ORF">HKBW3S42_01051</name>
</gene>
<name>A0A6V8PJ95_9ACTN</name>
<dbReference type="EMBL" id="BLSA01000144">
    <property type="protein sequence ID" value="GFP32745.1"/>
    <property type="molecule type" value="Genomic_DNA"/>
</dbReference>
<protein>
    <submittedName>
        <fullName evidence="1">Uncharacterized protein</fullName>
    </submittedName>
</protein>
<sequence>VVMWISLFAIFFVVGVKGLAPDER</sequence>
<reference evidence="1 2" key="1">
    <citation type="journal article" date="2020" name="Front. Microbiol.">
        <title>Single-cell genomics of novel Actinobacteria with the Wood-Ljungdahl pathway discovered in a serpentinizing system.</title>
        <authorList>
            <person name="Merino N."/>
            <person name="Kawai M."/>
            <person name="Boyd E.S."/>
            <person name="Colman D.R."/>
            <person name="McGlynn S.E."/>
            <person name="Nealson K.H."/>
            <person name="Kurokawa K."/>
            <person name="Hongoh Y."/>
        </authorList>
    </citation>
    <scope>NUCLEOTIDE SEQUENCE [LARGE SCALE GENOMIC DNA]</scope>
    <source>
        <strain evidence="1 2">S42</strain>
    </source>
</reference>
<evidence type="ECO:0000313" key="1">
    <source>
        <dbReference type="EMBL" id="GFP32745.1"/>
    </source>
</evidence>
<feature type="non-terminal residue" evidence="1">
    <location>
        <position position="1"/>
    </location>
</feature>
<proteinExistence type="predicted"/>
<dbReference type="AlphaFoldDB" id="A0A6V8PJ95"/>
<dbReference type="Proteomes" id="UP000568877">
    <property type="component" value="Unassembled WGS sequence"/>
</dbReference>
<accession>A0A6V8PJ95</accession>
<comment type="caution">
    <text evidence="1">The sequence shown here is derived from an EMBL/GenBank/DDBJ whole genome shotgun (WGS) entry which is preliminary data.</text>
</comment>